<dbReference type="Proteomes" id="UP000271162">
    <property type="component" value="Unassembled WGS sequence"/>
</dbReference>
<dbReference type="WBParaSite" id="NBR_0000802601-mRNA-1">
    <property type="protein sequence ID" value="NBR_0000802601-mRNA-1"/>
    <property type="gene ID" value="NBR_0000802601"/>
</dbReference>
<reference evidence="1 2" key="2">
    <citation type="submission" date="2018-11" db="EMBL/GenBank/DDBJ databases">
        <authorList>
            <consortium name="Pathogen Informatics"/>
        </authorList>
    </citation>
    <scope>NUCLEOTIDE SEQUENCE [LARGE SCALE GENOMIC DNA]</scope>
</reference>
<gene>
    <name evidence="1" type="ORF">NBR_LOCUS8027</name>
</gene>
<proteinExistence type="predicted"/>
<reference evidence="3" key="1">
    <citation type="submission" date="2017-02" db="UniProtKB">
        <authorList>
            <consortium name="WormBaseParasite"/>
        </authorList>
    </citation>
    <scope>IDENTIFICATION</scope>
</reference>
<organism evidence="3">
    <name type="scientific">Nippostrongylus brasiliensis</name>
    <name type="common">Rat hookworm</name>
    <dbReference type="NCBI Taxonomy" id="27835"/>
    <lineage>
        <taxon>Eukaryota</taxon>
        <taxon>Metazoa</taxon>
        <taxon>Ecdysozoa</taxon>
        <taxon>Nematoda</taxon>
        <taxon>Chromadorea</taxon>
        <taxon>Rhabditida</taxon>
        <taxon>Rhabditina</taxon>
        <taxon>Rhabditomorpha</taxon>
        <taxon>Strongyloidea</taxon>
        <taxon>Heligmosomidae</taxon>
        <taxon>Nippostrongylus</taxon>
    </lineage>
</organism>
<dbReference type="EMBL" id="UYSL01019954">
    <property type="protein sequence ID" value="VDL71616.1"/>
    <property type="molecule type" value="Genomic_DNA"/>
</dbReference>
<evidence type="ECO:0000313" key="3">
    <source>
        <dbReference type="WBParaSite" id="NBR_0000802601-mRNA-1"/>
    </source>
</evidence>
<name>A0A0N4XY85_NIPBR</name>
<dbReference type="OMA" id="ICCSALI"/>
<dbReference type="Gene3D" id="3.40.50.150">
    <property type="entry name" value="Vaccinia Virus protein VP39"/>
    <property type="match status" value="1"/>
</dbReference>
<evidence type="ECO:0000313" key="2">
    <source>
        <dbReference type="Proteomes" id="UP000271162"/>
    </source>
</evidence>
<dbReference type="InterPro" id="IPR029063">
    <property type="entry name" value="SAM-dependent_MTases_sf"/>
</dbReference>
<keyword evidence="2" id="KW-1185">Reference proteome</keyword>
<sequence length="299" mass="33991">MVCMFSRVCLIPLIILLGTLQIYISMNKLSVQSGPQITGDASLEDLHIEQLVEEFKEKYGMNRVMYSFWRVVFYNDYELTSGLLKAPTKKIGDYIDTTMWEVDMTYMQPGVVNDVVIREMFVSGAIEMSRDAKANVLVIGMGAGHINTLLYLTYPNLNITAIELEWPMIRVGLKWFGLKIDGRHTVEAMDGISFLKKAAISGHKYDVIHIDACVMSFEEDINCPTKAFLPPLVVKNIHRLLSDKGVQGVKDAYKKYFRECKTEVVPIDKGNVIVSCTKQLRPKGLKEKYNIFLGRKEQD</sequence>
<dbReference type="AlphaFoldDB" id="A0A0N4XY85"/>
<accession>A0A0N4XY85</accession>
<evidence type="ECO:0000313" key="1">
    <source>
        <dbReference type="EMBL" id="VDL71616.1"/>
    </source>
</evidence>
<dbReference type="SUPFAM" id="SSF53335">
    <property type="entry name" value="S-adenosyl-L-methionine-dependent methyltransferases"/>
    <property type="match status" value="1"/>
</dbReference>
<protein>
    <submittedName>
        <fullName evidence="3">PABS domain-containing protein</fullName>
    </submittedName>
</protein>